<proteinExistence type="predicted"/>
<dbReference type="InterPro" id="IPR058240">
    <property type="entry name" value="rSAM_sf"/>
</dbReference>
<keyword evidence="8" id="KW-1185">Reference proteome</keyword>
<organism evidence="7 8">
    <name type="scientific">Candidatus Nitrospira allomarina</name>
    <dbReference type="NCBI Taxonomy" id="3020900"/>
    <lineage>
        <taxon>Bacteria</taxon>
        <taxon>Pseudomonadati</taxon>
        <taxon>Nitrospirota</taxon>
        <taxon>Nitrospiria</taxon>
        <taxon>Nitrospirales</taxon>
        <taxon>Nitrospiraceae</taxon>
        <taxon>Nitrospira</taxon>
    </lineage>
</organism>
<dbReference type="SFLD" id="SFLDS00029">
    <property type="entry name" value="Radical_SAM"/>
    <property type="match status" value="1"/>
</dbReference>
<dbReference type="SFLD" id="SFLDG01386">
    <property type="entry name" value="main_SPASM_domain-containing"/>
    <property type="match status" value="1"/>
</dbReference>
<accession>A0AA96GEK4</accession>
<evidence type="ECO:0000313" key="7">
    <source>
        <dbReference type="EMBL" id="WNM58765.1"/>
    </source>
</evidence>
<dbReference type="GO" id="GO:0016491">
    <property type="term" value="F:oxidoreductase activity"/>
    <property type="evidence" value="ECO:0007669"/>
    <property type="project" value="InterPro"/>
</dbReference>
<dbReference type="CDD" id="cd01335">
    <property type="entry name" value="Radical_SAM"/>
    <property type="match status" value="1"/>
</dbReference>
<evidence type="ECO:0000259" key="6">
    <source>
        <dbReference type="Pfam" id="PF04055"/>
    </source>
</evidence>
<dbReference type="SFLD" id="SFLDG01067">
    <property type="entry name" value="SPASM/twitch_domain_containing"/>
    <property type="match status" value="1"/>
</dbReference>
<dbReference type="KEGG" id="nall:PP769_03075"/>
<dbReference type="Gene3D" id="3.20.20.70">
    <property type="entry name" value="Aldolase class I"/>
    <property type="match status" value="1"/>
</dbReference>
<evidence type="ECO:0000256" key="3">
    <source>
        <dbReference type="ARBA" id="ARBA00022723"/>
    </source>
</evidence>
<dbReference type="NCBIfam" id="TIGR04085">
    <property type="entry name" value="rSAM_more_4Fe4S"/>
    <property type="match status" value="1"/>
</dbReference>
<dbReference type="EMBL" id="CP116967">
    <property type="protein sequence ID" value="WNM58765.1"/>
    <property type="molecule type" value="Genomic_DNA"/>
</dbReference>
<dbReference type="Proteomes" id="UP001302719">
    <property type="component" value="Chromosome"/>
</dbReference>
<dbReference type="PANTHER" id="PTHR43273">
    <property type="entry name" value="ANAEROBIC SULFATASE-MATURATING ENZYME HOMOLOG ASLB-RELATED"/>
    <property type="match status" value="1"/>
</dbReference>
<feature type="domain" description="Radical SAM core" evidence="6">
    <location>
        <begin position="116"/>
        <end position="259"/>
    </location>
</feature>
<name>A0AA96GEK4_9BACT</name>
<dbReference type="PANTHER" id="PTHR43273:SF8">
    <property type="entry name" value="RADICAL SAM DOMAIN PROTEIN"/>
    <property type="match status" value="1"/>
</dbReference>
<sequence>MPTTLLMPQKRSNSRSHPSENFIEERIEGAGDIFLVSFLNGYLFYSPLSNFSMILDEFGASTVRKYFRHETLLPNEQSLIDGLVKRNVFKIPETPQRSLVKPSTRWAPTSATFSNTQKCTLRCTYCYAEGGRLEDLDIPLPIAKGAIDLIVQNAHVQNVDPSIRFLGEGEATASWGIFREIIEYYKEQCRVHHFKPSVSLSTNGVFAQSRLDYIAVNCTHLTFSLDGVREVHDEHRVLPNGGGSFDRIIAIMKGLEMRGRTYDIRSTVTVAGSSTLSEFVAFVGENLQCKSLHFEPVFDATKVTNLKDQIGHLDGQIFVENFRTARQVAAGFGIQLHYSAASLKHRETFCGASDASNFLVTSRGIVTSCNEVLQPTDPRSRLFQYGAWNQKDGEFVLDHEAIDRLGKLNVHDMPKCQGCIAKYNCAGDCYAKSASSTGDPASAGYTERCHITRELLKDNLLLALIFKMAGVNAGGSVQHACPM</sequence>
<evidence type="ECO:0000313" key="8">
    <source>
        <dbReference type="Proteomes" id="UP001302719"/>
    </source>
</evidence>
<dbReference type="RefSeq" id="WP_312645007.1">
    <property type="nucleotide sequence ID" value="NZ_CP116967.1"/>
</dbReference>
<gene>
    <name evidence="7" type="ORF">PP769_03075</name>
</gene>
<dbReference type="InterPro" id="IPR023867">
    <property type="entry name" value="Sulphatase_maturase_rSAM"/>
</dbReference>
<dbReference type="InterPro" id="IPR023885">
    <property type="entry name" value="4Fe4S-binding_SPASM_dom"/>
</dbReference>
<dbReference type="SFLD" id="SFLDG01384">
    <property type="entry name" value="thioether_bond_formation_requi"/>
    <property type="match status" value="1"/>
</dbReference>
<reference evidence="7 8" key="1">
    <citation type="submission" date="2023-01" db="EMBL/GenBank/DDBJ databases">
        <title>Cultivation and genomic characterization of new, ubiquitous marine nitrite-oxidizing bacteria from the Nitrospirales.</title>
        <authorList>
            <person name="Mueller A.J."/>
            <person name="Daebeler A."/>
            <person name="Herbold C.W."/>
            <person name="Kirkegaard R.H."/>
            <person name="Daims H."/>
        </authorList>
    </citation>
    <scope>NUCLEOTIDE SEQUENCE [LARGE SCALE GENOMIC DNA]</scope>
    <source>
        <strain evidence="7 8">VA</strain>
    </source>
</reference>
<evidence type="ECO:0000256" key="4">
    <source>
        <dbReference type="ARBA" id="ARBA00023004"/>
    </source>
</evidence>
<evidence type="ECO:0000256" key="2">
    <source>
        <dbReference type="ARBA" id="ARBA00022691"/>
    </source>
</evidence>
<dbReference type="InterPro" id="IPR013785">
    <property type="entry name" value="Aldolase_TIM"/>
</dbReference>
<dbReference type="AlphaFoldDB" id="A0AA96GEK4"/>
<keyword evidence="3" id="KW-0479">Metal-binding</keyword>
<dbReference type="SUPFAM" id="SSF102114">
    <property type="entry name" value="Radical SAM enzymes"/>
    <property type="match status" value="1"/>
</dbReference>
<keyword evidence="2" id="KW-0949">S-adenosyl-L-methionine</keyword>
<protein>
    <submittedName>
        <fullName evidence="7">SPASM domain-containing protein</fullName>
    </submittedName>
</protein>
<dbReference type="Pfam" id="PF04055">
    <property type="entry name" value="Radical_SAM"/>
    <property type="match status" value="1"/>
</dbReference>
<evidence type="ECO:0000256" key="5">
    <source>
        <dbReference type="ARBA" id="ARBA00023014"/>
    </source>
</evidence>
<keyword evidence="5" id="KW-0411">Iron-sulfur</keyword>
<comment type="cofactor">
    <cofactor evidence="1">
        <name>[4Fe-4S] cluster</name>
        <dbReference type="ChEBI" id="CHEBI:49883"/>
    </cofactor>
</comment>
<dbReference type="GO" id="GO:0046872">
    <property type="term" value="F:metal ion binding"/>
    <property type="evidence" value="ECO:0007669"/>
    <property type="project" value="UniProtKB-KW"/>
</dbReference>
<evidence type="ECO:0000256" key="1">
    <source>
        <dbReference type="ARBA" id="ARBA00001966"/>
    </source>
</evidence>
<keyword evidence="4" id="KW-0408">Iron</keyword>
<dbReference type="GO" id="GO:0051536">
    <property type="term" value="F:iron-sulfur cluster binding"/>
    <property type="evidence" value="ECO:0007669"/>
    <property type="project" value="UniProtKB-KW"/>
</dbReference>
<dbReference type="InterPro" id="IPR007197">
    <property type="entry name" value="rSAM"/>
</dbReference>